<dbReference type="InterPro" id="IPR045340">
    <property type="entry name" value="DUF6533"/>
</dbReference>
<dbReference type="OrthoDB" id="3354157at2759"/>
<keyword evidence="4" id="KW-1185">Reference proteome</keyword>
<evidence type="ECO:0000259" key="2">
    <source>
        <dbReference type="Pfam" id="PF20151"/>
    </source>
</evidence>
<feature type="transmembrane region" description="Helical" evidence="1">
    <location>
        <begin position="129"/>
        <end position="150"/>
    </location>
</feature>
<keyword evidence="1" id="KW-0812">Transmembrane</keyword>
<gene>
    <name evidence="3" type="ORF">BD626DRAFT_405454</name>
</gene>
<accession>A0A550C9Z0</accession>
<reference evidence="3 4" key="1">
    <citation type="journal article" date="2019" name="New Phytol.">
        <title>Comparative genomics reveals unique wood-decay strategies and fruiting body development in the Schizophyllaceae.</title>
        <authorList>
            <person name="Almasi E."/>
            <person name="Sahu N."/>
            <person name="Krizsan K."/>
            <person name="Balint B."/>
            <person name="Kovacs G.M."/>
            <person name="Kiss B."/>
            <person name="Cseklye J."/>
            <person name="Drula E."/>
            <person name="Henrissat B."/>
            <person name="Nagy I."/>
            <person name="Chovatia M."/>
            <person name="Adam C."/>
            <person name="LaButti K."/>
            <person name="Lipzen A."/>
            <person name="Riley R."/>
            <person name="Grigoriev I.V."/>
            <person name="Nagy L.G."/>
        </authorList>
    </citation>
    <scope>NUCLEOTIDE SEQUENCE [LARGE SCALE GENOMIC DNA]</scope>
    <source>
        <strain evidence="3 4">NL-1724</strain>
    </source>
</reference>
<organism evidence="3 4">
    <name type="scientific">Schizophyllum amplum</name>
    <dbReference type="NCBI Taxonomy" id="97359"/>
    <lineage>
        <taxon>Eukaryota</taxon>
        <taxon>Fungi</taxon>
        <taxon>Dikarya</taxon>
        <taxon>Basidiomycota</taxon>
        <taxon>Agaricomycotina</taxon>
        <taxon>Agaricomycetes</taxon>
        <taxon>Agaricomycetidae</taxon>
        <taxon>Agaricales</taxon>
        <taxon>Schizophyllaceae</taxon>
        <taxon>Schizophyllum</taxon>
    </lineage>
</organism>
<sequence length="358" mass="39843">MTTPADQASALAAAFVALSNLRDSKYTYVASMTLMVYDMLLTLPEEVSTMWSGRPSIGRYMFLVNRYVAPVLFIFDLYCKFSSLCQAVFVSSCKRAWLPPNILGIISLTSVESILVLRTHALYRNKALLFVLCLLCCINAATMIGATFYLRLHVITFQEATFPPPIQLGCTEQCSLPICRTLLTAFWIPFFFTETVIFGLTLWKSYSSTLGMTSHSKLVQVFYRDGALSKSFIFHPTDDNLISITNLLVWILAPDSLSYIVTSVMRALQVSVGSRILLNIRSARSEGYVSQQVTVPRTSSHELSNIHFVVPGAEVDRLPAAAARLHAQEQSIMFAEVTSSSYGDDFGTHTMRGLGEER</sequence>
<feature type="transmembrane region" description="Helical" evidence="1">
    <location>
        <begin position="185"/>
        <end position="203"/>
    </location>
</feature>
<feature type="domain" description="DUF6533" evidence="2">
    <location>
        <begin position="26"/>
        <end position="70"/>
    </location>
</feature>
<comment type="caution">
    <text evidence="3">The sequence shown here is derived from an EMBL/GenBank/DDBJ whole genome shotgun (WGS) entry which is preliminary data.</text>
</comment>
<dbReference type="Proteomes" id="UP000320762">
    <property type="component" value="Unassembled WGS sequence"/>
</dbReference>
<keyword evidence="1" id="KW-1133">Transmembrane helix</keyword>
<dbReference type="AlphaFoldDB" id="A0A550C9Z0"/>
<evidence type="ECO:0000313" key="3">
    <source>
        <dbReference type="EMBL" id="TRM61617.1"/>
    </source>
</evidence>
<dbReference type="EMBL" id="VDMD01000016">
    <property type="protein sequence ID" value="TRM61617.1"/>
    <property type="molecule type" value="Genomic_DNA"/>
</dbReference>
<evidence type="ECO:0000313" key="4">
    <source>
        <dbReference type="Proteomes" id="UP000320762"/>
    </source>
</evidence>
<evidence type="ECO:0000256" key="1">
    <source>
        <dbReference type="SAM" id="Phobius"/>
    </source>
</evidence>
<keyword evidence="1" id="KW-0472">Membrane</keyword>
<dbReference type="Pfam" id="PF20151">
    <property type="entry name" value="DUF6533"/>
    <property type="match status" value="1"/>
</dbReference>
<protein>
    <recommendedName>
        <fullName evidence="2">DUF6533 domain-containing protein</fullName>
    </recommendedName>
</protein>
<proteinExistence type="predicted"/>
<name>A0A550C9Z0_9AGAR</name>